<evidence type="ECO:0000313" key="1">
    <source>
        <dbReference type="EMBL" id="TGY36502.1"/>
    </source>
</evidence>
<name>A0A4S2D5Z5_STEMA</name>
<evidence type="ECO:0000313" key="2">
    <source>
        <dbReference type="Proteomes" id="UP000306631"/>
    </source>
</evidence>
<dbReference type="OrthoDB" id="6028193at2"/>
<dbReference type="RefSeq" id="WP_136003282.1">
    <property type="nucleotide sequence ID" value="NZ_SRYW01000002.1"/>
</dbReference>
<dbReference type="Proteomes" id="UP000306631">
    <property type="component" value="Unassembled WGS sequence"/>
</dbReference>
<comment type="caution">
    <text evidence="1">The sequence shown here is derived from an EMBL/GenBank/DDBJ whole genome shotgun (WGS) entry which is preliminary data.</text>
</comment>
<proteinExistence type="predicted"/>
<sequence length="80" mass="9289">MSLRPEIQVQLDALGDMLVHWLDQVRHPAQFWPQFEALAAEILDQCEHAERDQAHAHIHAMLKRHALELPAGYERDDSLE</sequence>
<reference evidence="1 2" key="1">
    <citation type="submission" date="2019-04" db="EMBL/GenBank/DDBJ databases">
        <title>Microbes associate with the intestines of laboratory mice.</title>
        <authorList>
            <person name="Navarre W."/>
            <person name="Wong E."/>
            <person name="Huang K."/>
            <person name="Tropini C."/>
            <person name="Ng K."/>
            <person name="Yu B."/>
        </authorList>
    </citation>
    <scope>NUCLEOTIDE SEQUENCE [LARGE SCALE GENOMIC DNA]</scope>
    <source>
        <strain evidence="1 2">NM62_B4-13</strain>
    </source>
</reference>
<dbReference type="AlphaFoldDB" id="A0A4S2D5Z5"/>
<organism evidence="1 2">
    <name type="scientific">Stenotrophomonas maltophilia</name>
    <name type="common">Pseudomonas maltophilia</name>
    <name type="synonym">Xanthomonas maltophilia</name>
    <dbReference type="NCBI Taxonomy" id="40324"/>
    <lineage>
        <taxon>Bacteria</taxon>
        <taxon>Pseudomonadati</taxon>
        <taxon>Pseudomonadota</taxon>
        <taxon>Gammaproteobacteria</taxon>
        <taxon>Lysobacterales</taxon>
        <taxon>Lysobacteraceae</taxon>
        <taxon>Stenotrophomonas</taxon>
        <taxon>Stenotrophomonas maltophilia group</taxon>
    </lineage>
</organism>
<accession>A0A4S2D5Z5</accession>
<protein>
    <submittedName>
        <fullName evidence="1">Uncharacterized protein</fullName>
    </submittedName>
</protein>
<gene>
    <name evidence="1" type="ORF">E5352_03135</name>
</gene>
<dbReference type="EMBL" id="SRYW01000002">
    <property type="protein sequence ID" value="TGY36502.1"/>
    <property type="molecule type" value="Genomic_DNA"/>
</dbReference>